<dbReference type="EMBL" id="CP092864">
    <property type="protein sequence ID" value="UYV62348.1"/>
    <property type="molecule type" value="Genomic_DNA"/>
</dbReference>
<sequence length="455" mass="52199">MMMMSSDDPGGSSTGLLLQDSLVDHIGSSEAGFYGRELGSSTRENLMEVEMVEIEETHKKLIWMQHVKALNGQGNQTRLYRDKEIPTKSKTRKLANERTISTATRSSFRTRKLENEWTTSTATRGPPKTRKLENEWTISTATRSSFRTRKLENEWTTSTATRGPPKTRKLENEWTTSTATRGPPKTRKLENERTTSTATISSFRTRKLENEWTTSTATRGPPKTRKLENEWTTSTATRGPPKTRKLASNPERQSRDAKALRKVGAEFAEYRSKANCKRHSQQCLDPLKKDPTDFVRRFVTMDETWVHHYTPETKQQSNQWVEAGGSAQKKEKSITSARKLYLKIREKRPGLRKKKNHLSPGQRISKCVMAMGNLRGLRYDLLDHPPCSPDLATSDFHLFPHLKKFVSVKRFASNEEVERAVDEYFNNLPDSFSGRNTDIGDRLDHVEVKRDYVEK</sequence>
<proteinExistence type="predicted"/>
<keyword evidence="3" id="KW-1185">Reference proteome</keyword>
<evidence type="ECO:0000313" key="3">
    <source>
        <dbReference type="Proteomes" id="UP001235939"/>
    </source>
</evidence>
<dbReference type="Gene3D" id="3.30.420.10">
    <property type="entry name" value="Ribonuclease H-like superfamily/Ribonuclease H"/>
    <property type="match status" value="1"/>
</dbReference>
<dbReference type="PANTHER" id="PTHR46060">
    <property type="entry name" value="MARINER MOS1 TRANSPOSASE-LIKE PROTEIN"/>
    <property type="match status" value="1"/>
</dbReference>
<organism evidence="2 3">
    <name type="scientific">Cordylochernes scorpioides</name>
    <dbReference type="NCBI Taxonomy" id="51811"/>
    <lineage>
        <taxon>Eukaryota</taxon>
        <taxon>Metazoa</taxon>
        <taxon>Ecdysozoa</taxon>
        <taxon>Arthropoda</taxon>
        <taxon>Chelicerata</taxon>
        <taxon>Arachnida</taxon>
        <taxon>Pseudoscorpiones</taxon>
        <taxon>Cheliferoidea</taxon>
        <taxon>Chernetidae</taxon>
        <taxon>Cordylochernes</taxon>
    </lineage>
</organism>
<gene>
    <name evidence="2" type="ORF">LAZ67_2000218</name>
</gene>
<protein>
    <submittedName>
        <fullName evidence="2">Uncharacterized protein</fullName>
    </submittedName>
</protein>
<dbReference type="InterPro" id="IPR036397">
    <property type="entry name" value="RNaseH_sf"/>
</dbReference>
<evidence type="ECO:0000313" key="2">
    <source>
        <dbReference type="EMBL" id="UYV62348.1"/>
    </source>
</evidence>
<name>A0ABY6K1N1_9ARAC</name>
<feature type="region of interest" description="Disordered" evidence="1">
    <location>
        <begin position="211"/>
        <end position="258"/>
    </location>
</feature>
<feature type="region of interest" description="Disordered" evidence="1">
    <location>
        <begin position="153"/>
        <end position="198"/>
    </location>
</feature>
<evidence type="ECO:0000256" key="1">
    <source>
        <dbReference type="SAM" id="MobiDB-lite"/>
    </source>
</evidence>
<dbReference type="InterPro" id="IPR052709">
    <property type="entry name" value="Transposase-MT_Hybrid"/>
</dbReference>
<dbReference type="PANTHER" id="PTHR46060:SF1">
    <property type="entry name" value="MARINER MOS1 TRANSPOSASE-LIKE PROTEIN"/>
    <property type="match status" value="1"/>
</dbReference>
<accession>A0ABY6K1N1</accession>
<dbReference type="Proteomes" id="UP001235939">
    <property type="component" value="Chromosome 02"/>
</dbReference>
<reference evidence="2 3" key="1">
    <citation type="submission" date="2022-01" db="EMBL/GenBank/DDBJ databases">
        <title>A chromosomal length assembly of Cordylochernes scorpioides.</title>
        <authorList>
            <person name="Zeh D."/>
            <person name="Zeh J."/>
        </authorList>
    </citation>
    <scope>NUCLEOTIDE SEQUENCE [LARGE SCALE GENOMIC DNA]</scope>
    <source>
        <strain evidence="2">IN4F17</strain>
        <tissue evidence="2">Whole Body</tissue>
    </source>
</reference>